<proteinExistence type="predicted"/>
<keyword evidence="2" id="KW-1185">Reference proteome</keyword>
<dbReference type="Proteomes" id="UP000827415">
    <property type="component" value="Segment"/>
</dbReference>
<evidence type="ECO:0000313" key="1">
    <source>
        <dbReference type="EMBL" id="QYA57289.1"/>
    </source>
</evidence>
<evidence type="ECO:0000313" key="2">
    <source>
        <dbReference type="Proteomes" id="UP000827415"/>
    </source>
</evidence>
<dbReference type="EMBL" id="MW749004">
    <property type="protein sequence ID" value="QYA57289.1"/>
    <property type="molecule type" value="Genomic_DNA"/>
</dbReference>
<reference evidence="1 2" key="1">
    <citation type="submission" date="2021-03" db="EMBL/GenBank/DDBJ databases">
        <authorList>
            <person name="Thompson D.W."/>
            <person name="Brown H.M.F."/>
            <person name="Thompson S.D."/>
            <person name="Grose J.H."/>
        </authorList>
    </citation>
    <scope>NUCLEOTIDE SEQUENCE [LARGE SCALE GENOMIC DNA]</scope>
</reference>
<sequence length="75" mass="8533">MIHNDPIQNETLKPNQEDLKMVSAKTLFNTALQFNNRKTAGLAQILWNLGMVEAVKAKHPLYFSNKTFKVTSQTN</sequence>
<protein>
    <submittedName>
        <fullName evidence="1">Uncharacterized protein</fullName>
    </submittedName>
</protein>
<accession>A0AAE8BF80</accession>
<name>A0AAE8BF80_9CAUD</name>
<organism evidence="1 2">
    <name type="scientific">Hafnia phage vB_HpaM_Zyzzx</name>
    <dbReference type="NCBI Taxonomy" id="2836109"/>
    <lineage>
        <taxon>Viruses</taxon>
        <taxon>Duplodnaviria</taxon>
        <taxon>Heunggongvirae</taxon>
        <taxon>Uroviricota</taxon>
        <taxon>Caudoviricetes</taxon>
        <taxon>Andersonviridae</taxon>
        <taxon>Andersonviridae incertae sedis</taxon>
        <taxon>Daniellevirus</taxon>
        <taxon>Daniellevirus Zyzzx</taxon>
    </lineage>
</organism>
<gene>
    <name evidence="1" type="ORF">ZYZZX_61</name>
</gene>